<feature type="region of interest" description="Disordered" evidence="1">
    <location>
        <begin position="110"/>
        <end position="144"/>
    </location>
</feature>
<gene>
    <name evidence="2" type="ORF">CNYM01_07410</name>
</gene>
<reference evidence="2 3" key="1">
    <citation type="submission" date="2014-02" db="EMBL/GenBank/DDBJ databases">
        <title>The genome sequence of Colletotrichum nymphaeae SA-01.</title>
        <authorList>
            <person name="Baroncelli R."/>
            <person name="Thon M.R."/>
        </authorList>
    </citation>
    <scope>NUCLEOTIDE SEQUENCE [LARGE SCALE GENOMIC DNA]</scope>
    <source>
        <strain evidence="2 3">SA-01</strain>
    </source>
</reference>
<keyword evidence="3" id="KW-1185">Reference proteome</keyword>
<feature type="region of interest" description="Disordered" evidence="1">
    <location>
        <begin position="1"/>
        <end position="36"/>
    </location>
</feature>
<organism evidence="2 3">
    <name type="scientific">Colletotrichum nymphaeae SA-01</name>
    <dbReference type="NCBI Taxonomy" id="1460502"/>
    <lineage>
        <taxon>Eukaryota</taxon>
        <taxon>Fungi</taxon>
        <taxon>Dikarya</taxon>
        <taxon>Ascomycota</taxon>
        <taxon>Pezizomycotina</taxon>
        <taxon>Sordariomycetes</taxon>
        <taxon>Hypocreomycetidae</taxon>
        <taxon>Glomerellales</taxon>
        <taxon>Glomerellaceae</taxon>
        <taxon>Colletotrichum</taxon>
        <taxon>Colletotrichum acutatum species complex</taxon>
    </lineage>
</organism>
<comment type="caution">
    <text evidence="2">The sequence shown here is derived from an EMBL/GenBank/DDBJ whole genome shotgun (WGS) entry which is preliminary data.</text>
</comment>
<feature type="region of interest" description="Disordered" evidence="1">
    <location>
        <begin position="51"/>
        <end position="96"/>
    </location>
</feature>
<dbReference type="Proteomes" id="UP000070054">
    <property type="component" value="Unassembled WGS sequence"/>
</dbReference>
<protein>
    <submittedName>
        <fullName evidence="2">Uncharacterized protein</fullName>
    </submittedName>
</protein>
<name>A0A135TVY0_9PEZI</name>
<proteinExistence type="predicted"/>
<feature type="compositionally biased region" description="Pro residues" evidence="1">
    <location>
        <begin position="120"/>
        <end position="134"/>
    </location>
</feature>
<sequence>MLVPPGSPAPAPKSGPLDSESSLKKSSPPHAVSSLYYSGLPPRASFPLYSLVGSSSVSPSRHGTPTLHLVKLLNSKSKPKPGTARTPPDLSNSQRPLVALVPNHTKTLFALSQPSSSLPNSPPLFPPARHPPPLSASTSPNPDRHLRLLHRRTYLLQLEASP</sequence>
<accession>A0A135TVY0</accession>
<evidence type="ECO:0000313" key="2">
    <source>
        <dbReference type="EMBL" id="KXH52265.1"/>
    </source>
</evidence>
<evidence type="ECO:0000313" key="3">
    <source>
        <dbReference type="Proteomes" id="UP000070054"/>
    </source>
</evidence>
<feature type="compositionally biased region" description="Low complexity" evidence="1">
    <location>
        <begin position="51"/>
        <end position="60"/>
    </location>
</feature>
<dbReference type="EMBL" id="JEMN01001008">
    <property type="protein sequence ID" value="KXH52265.1"/>
    <property type="molecule type" value="Genomic_DNA"/>
</dbReference>
<dbReference type="AlphaFoldDB" id="A0A135TVY0"/>
<evidence type="ECO:0000256" key="1">
    <source>
        <dbReference type="SAM" id="MobiDB-lite"/>
    </source>
</evidence>
<feature type="compositionally biased region" description="Pro residues" evidence="1">
    <location>
        <begin position="1"/>
        <end position="13"/>
    </location>
</feature>